<reference evidence="3 4" key="1">
    <citation type="submission" date="2024-04" db="EMBL/GenBank/DDBJ databases">
        <title>Tritrichomonas musculus Genome.</title>
        <authorList>
            <person name="Alves-Ferreira E."/>
            <person name="Grigg M."/>
            <person name="Lorenzi H."/>
            <person name="Galac M."/>
        </authorList>
    </citation>
    <scope>NUCLEOTIDE SEQUENCE [LARGE SCALE GENOMIC DNA]</scope>
    <source>
        <strain evidence="3 4">EAF2021</strain>
    </source>
</reference>
<feature type="compositionally biased region" description="Low complexity" evidence="2">
    <location>
        <begin position="254"/>
        <end position="269"/>
    </location>
</feature>
<evidence type="ECO:0000313" key="3">
    <source>
        <dbReference type="EMBL" id="KAK8891153.1"/>
    </source>
</evidence>
<gene>
    <name evidence="3" type="ORF">M9Y10_028359</name>
</gene>
<keyword evidence="1" id="KW-0175">Coiled coil</keyword>
<feature type="coiled-coil region" evidence="1">
    <location>
        <begin position="420"/>
        <end position="454"/>
    </location>
</feature>
<name>A0ABR2KK25_9EUKA</name>
<proteinExistence type="predicted"/>
<evidence type="ECO:0000313" key="4">
    <source>
        <dbReference type="Proteomes" id="UP001470230"/>
    </source>
</evidence>
<evidence type="ECO:0000256" key="2">
    <source>
        <dbReference type="SAM" id="MobiDB-lite"/>
    </source>
</evidence>
<protein>
    <submittedName>
        <fullName evidence="3">Uncharacterized protein</fullName>
    </submittedName>
</protein>
<organism evidence="3 4">
    <name type="scientific">Tritrichomonas musculus</name>
    <dbReference type="NCBI Taxonomy" id="1915356"/>
    <lineage>
        <taxon>Eukaryota</taxon>
        <taxon>Metamonada</taxon>
        <taxon>Parabasalia</taxon>
        <taxon>Tritrichomonadida</taxon>
        <taxon>Tritrichomonadidae</taxon>
        <taxon>Tritrichomonas</taxon>
    </lineage>
</organism>
<feature type="coiled-coil region" evidence="1">
    <location>
        <begin position="488"/>
        <end position="536"/>
    </location>
</feature>
<evidence type="ECO:0000256" key="1">
    <source>
        <dbReference type="SAM" id="Coils"/>
    </source>
</evidence>
<dbReference type="Proteomes" id="UP001470230">
    <property type="component" value="Unassembled WGS sequence"/>
</dbReference>
<sequence length="552" mass="64633">MKCRKTAMVPRPAPRFTQQQLQSEICPEKPDPKYIIEKIQRDISCLQSEKNRLDARFTELCAEKTKLLEINQNLEIELENITAETDNIIEEIKMSEDQIVSLTKDVSKVQKNAGDIQSSLLSGEHYESKLKELKQLQIKKTIVAKKLKSSKKIIQRNDFTNFRDALQMYQDDINTLEVNNMVIEKQIQLVAQQVSRCYNSSDQQKLKELYSSKDNEIQILLQKIRDAQRKESSQIPQYDDLSTLENKNTNMTKQVQNKSNSNNNENVQTETKKSTTNKNLNIHHLRKQSLLYDINEELDDLKLLIDLINESIERLLYDKDNPNMDQNKIKEIECLKSEVDTISATIEGELKNVRDDAQSEEQTQLEIKRIETMLTSRKEELDSIQAQKEIVLNEIDDIVKKRGETRKIIDDLLEDEHPDIQKLISKVQSFSKKCEEATDKLRDEESELNIKKEKLIEIRSSKDISKFNELLNQKSQIESEIPHLKGSFRQSSETNDEYDQRIDEMKQRKSSLIEKYKKYEKALKSDQQELNELENYANMLLTLINTNRNRRK</sequence>
<comment type="caution">
    <text evidence="3">The sequence shown here is derived from an EMBL/GenBank/DDBJ whole genome shotgun (WGS) entry which is preliminary data.</text>
</comment>
<feature type="region of interest" description="Disordered" evidence="2">
    <location>
        <begin position="254"/>
        <end position="275"/>
    </location>
</feature>
<keyword evidence="4" id="KW-1185">Reference proteome</keyword>
<dbReference type="EMBL" id="JAPFFF010000004">
    <property type="protein sequence ID" value="KAK8891153.1"/>
    <property type="molecule type" value="Genomic_DNA"/>
</dbReference>
<feature type="coiled-coil region" evidence="1">
    <location>
        <begin position="36"/>
        <end position="112"/>
    </location>
</feature>
<accession>A0ABR2KK25</accession>